<dbReference type="EMBL" id="JBHUOX010000027">
    <property type="protein sequence ID" value="MFD3003301.1"/>
    <property type="molecule type" value="Genomic_DNA"/>
</dbReference>
<evidence type="ECO:0000313" key="1">
    <source>
        <dbReference type="EMBL" id="MFD3003301.1"/>
    </source>
</evidence>
<organism evidence="1 2">
    <name type="scientific">Pontibacter toksunensis</name>
    <dbReference type="NCBI Taxonomy" id="1332631"/>
    <lineage>
        <taxon>Bacteria</taxon>
        <taxon>Pseudomonadati</taxon>
        <taxon>Bacteroidota</taxon>
        <taxon>Cytophagia</taxon>
        <taxon>Cytophagales</taxon>
        <taxon>Hymenobacteraceae</taxon>
        <taxon>Pontibacter</taxon>
    </lineage>
</organism>
<comment type="caution">
    <text evidence="1">The sequence shown here is derived from an EMBL/GenBank/DDBJ whole genome shotgun (WGS) entry which is preliminary data.</text>
</comment>
<sequence>MELIGMELVTVLDIEYVSIRHNPEEKFMWNEWRESIPSQQLREAMMFACDFILDNEVELILADYTRMHATTVEDQVWIATHSAEKLQHSRLRKVANVMAHDVFQQIAIENIYEKASEIPLPCVSEAFFTKEAALDWLFSDKYAF</sequence>
<name>A0ABW6C0E4_9BACT</name>
<keyword evidence="2" id="KW-1185">Reference proteome</keyword>
<proteinExistence type="predicted"/>
<evidence type="ECO:0000313" key="2">
    <source>
        <dbReference type="Proteomes" id="UP001597641"/>
    </source>
</evidence>
<dbReference type="RefSeq" id="WP_377490416.1">
    <property type="nucleotide sequence ID" value="NZ_JBHUOX010000027.1"/>
</dbReference>
<evidence type="ECO:0008006" key="3">
    <source>
        <dbReference type="Google" id="ProtNLM"/>
    </source>
</evidence>
<accession>A0ABW6C0E4</accession>
<protein>
    <recommendedName>
        <fullName evidence="3">SpoIIAA-like protein</fullName>
    </recommendedName>
</protein>
<gene>
    <name evidence="1" type="ORF">ACFS7Z_23265</name>
</gene>
<dbReference type="Proteomes" id="UP001597641">
    <property type="component" value="Unassembled WGS sequence"/>
</dbReference>
<reference evidence="2" key="1">
    <citation type="journal article" date="2019" name="Int. J. Syst. Evol. Microbiol.">
        <title>The Global Catalogue of Microorganisms (GCM) 10K type strain sequencing project: providing services to taxonomists for standard genome sequencing and annotation.</title>
        <authorList>
            <consortium name="The Broad Institute Genomics Platform"/>
            <consortium name="The Broad Institute Genome Sequencing Center for Infectious Disease"/>
            <person name="Wu L."/>
            <person name="Ma J."/>
        </authorList>
    </citation>
    <scope>NUCLEOTIDE SEQUENCE [LARGE SCALE GENOMIC DNA]</scope>
    <source>
        <strain evidence="2">KCTC 23984</strain>
    </source>
</reference>